<dbReference type="AlphaFoldDB" id="A0A2M9D0A0"/>
<organism evidence="2 3">
    <name type="scientific">Sediminihabitans luteus</name>
    <dbReference type="NCBI Taxonomy" id="1138585"/>
    <lineage>
        <taxon>Bacteria</taxon>
        <taxon>Bacillati</taxon>
        <taxon>Actinomycetota</taxon>
        <taxon>Actinomycetes</taxon>
        <taxon>Micrococcales</taxon>
        <taxon>Cellulomonadaceae</taxon>
        <taxon>Sediminihabitans</taxon>
    </lineage>
</organism>
<dbReference type="EMBL" id="PGFE01000001">
    <property type="protein sequence ID" value="PJJ77533.1"/>
    <property type="molecule type" value="Genomic_DNA"/>
</dbReference>
<protein>
    <submittedName>
        <fullName evidence="2">Uncharacterized protein</fullName>
    </submittedName>
</protein>
<gene>
    <name evidence="2" type="ORF">CLV28_0754</name>
</gene>
<reference evidence="2 3" key="1">
    <citation type="submission" date="2017-11" db="EMBL/GenBank/DDBJ databases">
        <title>Genomic Encyclopedia of Archaeal and Bacterial Type Strains, Phase II (KMG-II): From Individual Species to Whole Genera.</title>
        <authorList>
            <person name="Goeker M."/>
        </authorList>
    </citation>
    <scope>NUCLEOTIDE SEQUENCE [LARGE SCALE GENOMIC DNA]</scope>
    <source>
        <strain evidence="2 3">DSM 25478</strain>
    </source>
</reference>
<accession>A0A2M9D0A0</accession>
<evidence type="ECO:0000256" key="1">
    <source>
        <dbReference type="SAM" id="MobiDB-lite"/>
    </source>
</evidence>
<evidence type="ECO:0000313" key="2">
    <source>
        <dbReference type="EMBL" id="PJJ77533.1"/>
    </source>
</evidence>
<feature type="compositionally biased region" description="Low complexity" evidence="1">
    <location>
        <begin position="77"/>
        <end position="106"/>
    </location>
</feature>
<sequence>MTTDDHGRDLRSALSSVADAAGTHATAGDLADLRGRAAAGRRHYRSGVAVTGVVAACLVVGGALVTGLPGGDAPVLPATTSSPTPDATAGPTSDPSPAPSADGTPTVDPTLAAACGVEVATLDPVGDDSVYQYRAAGPYTTYSGQTDENGALLTGGTDLVDALDAGATFAVGAVQDGTVVAVSRAPFDAQTDGGPEAVRSIADEHAVLVACDGSGLVAPGPYAEAQLVVDGASVRRASSLDTAYSAQIRVDSAGRISVRSLTAAVDAPTRLGALPVPADQGAGPGFASPLAAFPADEQPTFVCGAPAPTPSGPEQLASLTLTSSAQELTDSRLQAFDYEIRADVDARVEVRDFLTAPAADGLLVTQDGVVVGSYPQYAGSGDAYATLEAGETFAARVDSLGLTPDEENLTCDGAPLPAGQYQVQAVVAWQVYSYSLRQTDHSWGELQELTGAEIPSGFLVSSPVTVTLG</sequence>
<proteinExistence type="predicted"/>
<dbReference type="Proteomes" id="UP000231693">
    <property type="component" value="Unassembled WGS sequence"/>
</dbReference>
<feature type="region of interest" description="Disordered" evidence="1">
    <location>
        <begin position="75"/>
        <end position="109"/>
    </location>
</feature>
<dbReference type="RefSeq" id="WP_100421901.1">
    <property type="nucleotide sequence ID" value="NZ_BOOX01000003.1"/>
</dbReference>
<name>A0A2M9D0A0_9CELL</name>
<evidence type="ECO:0000313" key="3">
    <source>
        <dbReference type="Proteomes" id="UP000231693"/>
    </source>
</evidence>
<comment type="caution">
    <text evidence="2">The sequence shown here is derived from an EMBL/GenBank/DDBJ whole genome shotgun (WGS) entry which is preliminary data.</text>
</comment>
<keyword evidence="3" id="KW-1185">Reference proteome</keyword>